<feature type="transmembrane region" description="Helical" evidence="10">
    <location>
        <begin position="251"/>
        <end position="270"/>
    </location>
</feature>
<feature type="transmembrane region" description="Helical" evidence="10">
    <location>
        <begin position="450"/>
        <end position="475"/>
    </location>
</feature>
<feature type="transmembrane region" description="Helical" evidence="10">
    <location>
        <begin position="60"/>
        <end position="82"/>
    </location>
</feature>
<dbReference type="Gene3D" id="1.25.40.10">
    <property type="entry name" value="Tetratricopeptide repeat domain"/>
    <property type="match status" value="1"/>
</dbReference>
<dbReference type="GO" id="GO:0008270">
    <property type="term" value="F:zinc ion binding"/>
    <property type="evidence" value="ECO:0007669"/>
    <property type="project" value="InterPro"/>
</dbReference>
<dbReference type="GO" id="GO:0016020">
    <property type="term" value="C:membrane"/>
    <property type="evidence" value="ECO:0007669"/>
    <property type="project" value="UniProtKB-SubCell"/>
</dbReference>
<dbReference type="NCBIfam" id="TIGR00756">
    <property type="entry name" value="PPR"/>
    <property type="match status" value="2"/>
</dbReference>
<feature type="transmembrane region" description="Helical" evidence="10">
    <location>
        <begin position="406"/>
        <end position="429"/>
    </location>
</feature>
<feature type="domain" description="DYW" evidence="11">
    <location>
        <begin position="851"/>
        <end position="944"/>
    </location>
</feature>
<comment type="similarity">
    <text evidence="2">Belongs to the PPR family. PCMP-H subfamily.</text>
</comment>
<dbReference type="InterPro" id="IPR011990">
    <property type="entry name" value="TPR-like_helical_dom_sf"/>
</dbReference>
<name>A0A8S9M4B4_BRACR</name>
<dbReference type="Pfam" id="PF14432">
    <property type="entry name" value="DYW_deaminase"/>
    <property type="match status" value="1"/>
</dbReference>
<dbReference type="CDD" id="cd13132">
    <property type="entry name" value="MATE_eukaryotic"/>
    <property type="match status" value="1"/>
</dbReference>
<keyword evidence="7 10" id="KW-1133">Transmembrane helix</keyword>
<feature type="repeat" description="PPR" evidence="9">
    <location>
        <begin position="617"/>
        <end position="651"/>
    </location>
</feature>
<evidence type="ECO:0000256" key="6">
    <source>
        <dbReference type="ARBA" id="ARBA00022737"/>
    </source>
</evidence>
<dbReference type="PROSITE" id="PS51375">
    <property type="entry name" value="PPR"/>
    <property type="match status" value="1"/>
</dbReference>
<feature type="transmembrane region" description="Helical" evidence="10">
    <location>
        <begin position="377"/>
        <end position="400"/>
    </location>
</feature>
<gene>
    <name evidence="12" type="ORF">F2Q70_00008329</name>
</gene>
<keyword evidence="4" id="KW-0813">Transport</keyword>
<dbReference type="EMBL" id="QGKY02000089">
    <property type="protein sequence ID" value="KAF2612083.1"/>
    <property type="molecule type" value="Genomic_DNA"/>
</dbReference>
<keyword evidence="5 10" id="KW-0812">Transmembrane</keyword>
<dbReference type="InterPro" id="IPR045069">
    <property type="entry name" value="MATE_euk"/>
</dbReference>
<keyword evidence="6" id="KW-0677">Repeat</keyword>
<evidence type="ECO:0000256" key="1">
    <source>
        <dbReference type="ARBA" id="ARBA00004141"/>
    </source>
</evidence>
<sequence>MGTASALDTVCGQSYGAKMYGMLGIQMQRAMFVLTLYSIPLSIVWANTEHFLVFFGLDKSIAYLSGSYAKFMIPSIFAYGLLQCINRFLQAQNNVFPVVLCSGVTTCLHVILCWVLVLKSGLGFKGAAVANSISYWLNVILLACYVKFSPSCSLTWTGFSKEALRDIIPFMKLAIPSALMVCLEMWSFELLVLSSGLLPNPVLETSVLSICLNTSGTIWMIPFGLGGAASTRVSNELGAGNAKVAKRAVRVVLSIAILESTLVGSVMILIRKIWGFAYSSDPKMGTASALDTVCGQSYGAKMYGMLGIQMQRAMFVLTLYSIPLSIVWANTEHFLVFFGLDKSIAYLSGSYAKFMIPSIFAYGLLQCINRFLQAQNNVFPVVLCSGVTTCLHVILCWVLVLKSGLGFRGAAVANSISYWLNVILLACYVKFSPSCSLTWTGFSKEALRDIIPFMKLAIPSALMVCLNTSGTIWMIPFGLGGAASTPYFRWGTQISSRCFNSRGQSHDLTTKITTSSLRDVFTRPTWQQSQIFVQCRRVSSHASDDHGSVTVETLDALCKEGRVLEAVEAVQILKNKGYDVDLPRLLGLAKLCGETAVLEEAKVVHDFINGSVSTPLNVASHNTILKMYCDCESTEDALNVFKEMSERNSETWCVMMRYLAKNGDGELAIDMFTRFKKEVNKPDKEIFKAVFFVCASLGDSNEGLLHFESMYKDYGIIPSMEDYVSLTEMLAACGHLEEALEFVETMTVEPSVEVWETLMNLCWVHGDVELGDRLAELVKKLDATRMNNEGLVAEKASDSTKEMMRALKRRLYPEKIGRRTHEFKAGDTSKLECSETVPLLKSLKVHMLEMGFVPAIRLVNIDGAEDEDKEEQLLFRSDKLAFAHSFLNTKPRGRVCVMQSMRICHDGHETCKMLTLITGRELVTRGSKRFHHFKNGVCSCQDYW</sequence>
<dbReference type="InterPro" id="IPR002528">
    <property type="entry name" value="MATE_fam"/>
</dbReference>
<dbReference type="GO" id="GO:0015297">
    <property type="term" value="F:antiporter activity"/>
    <property type="evidence" value="ECO:0007669"/>
    <property type="project" value="InterPro"/>
</dbReference>
<dbReference type="AlphaFoldDB" id="A0A8S9M4B4"/>
<dbReference type="NCBIfam" id="TIGR00797">
    <property type="entry name" value="matE"/>
    <property type="match status" value="2"/>
</dbReference>
<accession>A0A8S9M4B4</accession>
<proteinExistence type="inferred from homology"/>
<evidence type="ECO:0000256" key="7">
    <source>
        <dbReference type="ARBA" id="ARBA00022989"/>
    </source>
</evidence>
<dbReference type="GO" id="GO:1990961">
    <property type="term" value="P:xenobiotic detoxification by transmembrane export across the plasma membrane"/>
    <property type="evidence" value="ECO:0007669"/>
    <property type="project" value="InterPro"/>
</dbReference>
<reference evidence="12" key="1">
    <citation type="submission" date="2019-12" db="EMBL/GenBank/DDBJ databases">
        <title>Genome sequencing and annotation of Brassica cretica.</title>
        <authorList>
            <person name="Studholme D.J."/>
            <person name="Sarris P.F."/>
        </authorList>
    </citation>
    <scope>NUCLEOTIDE SEQUENCE</scope>
    <source>
        <strain evidence="12">PFS-102/07</strain>
        <tissue evidence="12">Leaf</tissue>
    </source>
</reference>
<evidence type="ECO:0000256" key="3">
    <source>
        <dbReference type="ARBA" id="ARBA00010199"/>
    </source>
</evidence>
<evidence type="ECO:0000256" key="4">
    <source>
        <dbReference type="ARBA" id="ARBA00022448"/>
    </source>
</evidence>
<feature type="transmembrane region" description="Helical" evidence="10">
    <location>
        <begin position="94"/>
        <end position="117"/>
    </location>
</feature>
<feature type="transmembrane region" description="Helical" evidence="10">
    <location>
        <begin position="123"/>
        <end position="146"/>
    </location>
</feature>
<evidence type="ECO:0000256" key="8">
    <source>
        <dbReference type="ARBA" id="ARBA00023136"/>
    </source>
</evidence>
<keyword evidence="8 10" id="KW-0472">Membrane</keyword>
<protein>
    <recommendedName>
        <fullName evidence="10">Protein DETOXIFICATION</fullName>
    </recommendedName>
    <alternativeName>
        <fullName evidence="10">Multidrug and toxic compound extrusion protein</fullName>
    </alternativeName>
</protein>
<dbReference type="PANTHER" id="PTHR11206">
    <property type="entry name" value="MULTIDRUG RESISTANCE PROTEIN"/>
    <property type="match status" value="1"/>
</dbReference>
<evidence type="ECO:0000313" key="12">
    <source>
        <dbReference type="EMBL" id="KAF2612083.1"/>
    </source>
</evidence>
<comment type="similarity">
    <text evidence="3 10">Belongs to the multi antimicrobial extrusion (MATE) (TC 2.A.66.1) family.</text>
</comment>
<evidence type="ECO:0000256" key="9">
    <source>
        <dbReference type="PROSITE-ProRule" id="PRU00708"/>
    </source>
</evidence>
<comment type="subcellular location">
    <subcellularLocation>
        <location evidence="1">Membrane</location>
        <topology evidence="1">Multi-pass membrane protein</topology>
    </subcellularLocation>
</comment>
<feature type="transmembrane region" description="Helical" evidence="10">
    <location>
        <begin position="30"/>
        <end position="48"/>
    </location>
</feature>
<dbReference type="InterPro" id="IPR032867">
    <property type="entry name" value="DYW_dom"/>
</dbReference>
<dbReference type="Pfam" id="PF01554">
    <property type="entry name" value="MatE"/>
    <property type="match status" value="2"/>
</dbReference>
<feature type="transmembrane region" description="Helical" evidence="10">
    <location>
        <begin position="343"/>
        <end position="365"/>
    </location>
</feature>
<evidence type="ECO:0000259" key="11">
    <source>
        <dbReference type="Pfam" id="PF14432"/>
    </source>
</evidence>
<dbReference type="InterPro" id="IPR002885">
    <property type="entry name" value="PPR_rpt"/>
</dbReference>
<comment type="caution">
    <text evidence="12">The sequence shown here is derived from an EMBL/GenBank/DDBJ whole genome shotgun (WGS) entry which is preliminary data.</text>
</comment>
<feature type="transmembrane region" description="Helical" evidence="10">
    <location>
        <begin position="167"/>
        <end position="188"/>
    </location>
</feature>
<evidence type="ECO:0000256" key="2">
    <source>
        <dbReference type="ARBA" id="ARBA00006643"/>
    </source>
</evidence>
<dbReference type="Pfam" id="PF01535">
    <property type="entry name" value="PPR"/>
    <property type="match status" value="2"/>
</dbReference>
<evidence type="ECO:0000256" key="5">
    <source>
        <dbReference type="ARBA" id="ARBA00022692"/>
    </source>
</evidence>
<organism evidence="12">
    <name type="scientific">Brassica cretica</name>
    <name type="common">Mustard</name>
    <dbReference type="NCBI Taxonomy" id="69181"/>
    <lineage>
        <taxon>Eukaryota</taxon>
        <taxon>Viridiplantae</taxon>
        <taxon>Streptophyta</taxon>
        <taxon>Embryophyta</taxon>
        <taxon>Tracheophyta</taxon>
        <taxon>Spermatophyta</taxon>
        <taxon>Magnoliopsida</taxon>
        <taxon>eudicotyledons</taxon>
        <taxon>Gunneridae</taxon>
        <taxon>Pentapetalae</taxon>
        <taxon>rosids</taxon>
        <taxon>malvids</taxon>
        <taxon>Brassicales</taxon>
        <taxon>Brassicaceae</taxon>
        <taxon>Brassiceae</taxon>
        <taxon>Brassica</taxon>
    </lineage>
</organism>
<dbReference type="GO" id="GO:0042910">
    <property type="term" value="F:xenobiotic transmembrane transporter activity"/>
    <property type="evidence" value="ECO:0007669"/>
    <property type="project" value="InterPro"/>
</dbReference>
<evidence type="ECO:0000256" key="10">
    <source>
        <dbReference type="RuleBase" id="RU004914"/>
    </source>
</evidence>